<dbReference type="EMBL" id="BAABDE010000052">
    <property type="protein sequence ID" value="GAA3849669.1"/>
    <property type="molecule type" value="Genomic_DNA"/>
</dbReference>
<protein>
    <submittedName>
        <fullName evidence="4">Inositol-3-phosphate synthase</fullName>
    </submittedName>
</protein>
<sequence length="417" mass="42533">MSASDSVSVSQQRVGVWLIGARGSVATTVVAGWAAVTASLYAPTGLVTETPLFAGAGLPPLAALVFGGHDTLDCPLAKRAEALAAGGVLPPGLPTAVASELAAADGEIRPGGPVAGDARTEEELITSFAADMREFVRRLRLAGAVVVNVASTEPPATGRTLPPSSLYAAAALRAGCPYVNFTPSTGLHHPALAAATVSSGLPYAGRDGKTGQTLLRSVLGPMFTQRALAVRAWSGTNLLGGGDGAALADPAAAAAKNAGKERVLADTLATTPEGEVHIDDVPALGDWKTAWDHIAFDGFLGTRMILQTIWQGCDSALAAPLVLDLVRLVARAQEAGLSGPLGELGFYFKDPVGEGPSALAEQYAALTWFAGRLAGVRDDESAGDRGERGVRGDRGERGDGSGRSGRADRSGRLGEGR</sequence>
<dbReference type="SUPFAM" id="SSF51735">
    <property type="entry name" value="NAD(P)-binding Rossmann-fold domains"/>
    <property type="match status" value="1"/>
</dbReference>
<dbReference type="InterPro" id="IPR002587">
    <property type="entry name" value="Myo-inos-1-P_Synthase"/>
</dbReference>
<organism evidence="4 5">
    <name type="scientific">Streptomyces coacervatus</name>
    <dbReference type="NCBI Taxonomy" id="647381"/>
    <lineage>
        <taxon>Bacteria</taxon>
        <taxon>Bacillati</taxon>
        <taxon>Actinomycetota</taxon>
        <taxon>Actinomycetes</taxon>
        <taxon>Kitasatosporales</taxon>
        <taxon>Streptomycetaceae</taxon>
        <taxon>Streptomyces</taxon>
    </lineage>
</organism>
<evidence type="ECO:0000313" key="4">
    <source>
        <dbReference type="EMBL" id="GAA3849669.1"/>
    </source>
</evidence>
<feature type="domain" description="Myo-inositol-1-phosphate synthase GAPDH-like" evidence="3">
    <location>
        <begin position="211"/>
        <end position="315"/>
    </location>
</feature>
<dbReference type="Gene3D" id="3.30.360.10">
    <property type="entry name" value="Dihydrodipicolinate Reductase, domain 2"/>
    <property type="match status" value="1"/>
</dbReference>
<dbReference type="PANTHER" id="PTHR11510">
    <property type="entry name" value="MYO-INOSITOL-1 PHOSPHATE SYNTHASE"/>
    <property type="match status" value="1"/>
</dbReference>
<dbReference type="Pfam" id="PF01658">
    <property type="entry name" value="Inos-1-P_synth"/>
    <property type="match status" value="1"/>
</dbReference>
<evidence type="ECO:0000256" key="2">
    <source>
        <dbReference type="SAM" id="MobiDB-lite"/>
    </source>
</evidence>
<dbReference type="InterPro" id="IPR013021">
    <property type="entry name" value="Myo-inos-1-P_Synthase_GAPDH"/>
</dbReference>
<name>A0ABP7JQ10_9ACTN</name>
<reference evidence="5" key="1">
    <citation type="journal article" date="2019" name="Int. J. Syst. Evol. Microbiol.">
        <title>The Global Catalogue of Microorganisms (GCM) 10K type strain sequencing project: providing services to taxonomists for standard genome sequencing and annotation.</title>
        <authorList>
            <consortium name="The Broad Institute Genomics Platform"/>
            <consortium name="The Broad Institute Genome Sequencing Center for Infectious Disease"/>
            <person name="Wu L."/>
            <person name="Ma J."/>
        </authorList>
    </citation>
    <scope>NUCLEOTIDE SEQUENCE [LARGE SCALE GENOMIC DNA]</scope>
    <source>
        <strain evidence="5">JCM 17138</strain>
    </source>
</reference>
<evidence type="ECO:0000313" key="5">
    <source>
        <dbReference type="Proteomes" id="UP001501009"/>
    </source>
</evidence>
<accession>A0ABP7JQ10</accession>
<dbReference type="Pfam" id="PF07994">
    <property type="entry name" value="NAD_binding_5"/>
    <property type="match status" value="2"/>
</dbReference>
<dbReference type="RefSeq" id="WP_275768632.1">
    <property type="nucleotide sequence ID" value="NZ_BAABDE010000052.1"/>
</dbReference>
<dbReference type="PIRSF" id="PIRSF015578">
    <property type="entry name" value="Myoinos-ppht_syn"/>
    <property type="match status" value="1"/>
</dbReference>
<gene>
    <name evidence="4" type="ORF">GCM10022403_096610</name>
</gene>
<dbReference type="Gene3D" id="3.40.50.720">
    <property type="entry name" value="NAD(P)-binding Rossmann-like Domain"/>
    <property type="match status" value="1"/>
</dbReference>
<evidence type="ECO:0000256" key="1">
    <source>
        <dbReference type="ARBA" id="ARBA00010813"/>
    </source>
</evidence>
<dbReference type="Proteomes" id="UP001501009">
    <property type="component" value="Unassembled WGS sequence"/>
</dbReference>
<keyword evidence="5" id="KW-1185">Reference proteome</keyword>
<proteinExistence type="inferred from homology"/>
<comment type="caution">
    <text evidence="4">The sequence shown here is derived from an EMBL/GenBank/DDBJ whole genome shotgun (WGS) entry which is preliminary data.</text>
</comment>
<dbReference type="InterPro" id="IPR036291">
    <property type="entry name" value="NAD(P)-bd_dom_sf"/>
</dbReference>
<feature type="region of interest" description="Disordered" evidence="2">
    <location>
        <begin position="378"/>
        <end position="417"/>
    </location>
</feature>
<dbReference type="SUPFAM" id="SSF55347">
    <property type="entry name" value="Glyceraldehyde-3-phosphate dehydrogenase-like, C-terminal domain"/>
    <property type="match status" value="1"/>
</dbReference>
<evidence type="ECO:0000259" key="3">
    <source>
        <dbReference type="Pfam" id="PF01658"/>
    </source>
</evidence>
<comment type="similarity">
    <text evidence="1">Belongs to the myo-inositol 1-phosphate synthase family.</text>
</comment>